<dbReference type="PANTHER" id="PTHR30136:SF35">
    <property type="entry name" value="HTH-TYPE TRANSCRIPTIONAL REGULATOR RV1719"/>
    <property type="match status" value="1"/>
</dbReference>
<protein>
    <submittedName>
        <fullName evidence="6">IclR family transcriptional regulator</fullName>
    </submittedName>
</protein>
<gene>
    <name evidence="6" type="ORF">HJG44_10335</name>
</gene>
<dbReference type="InterPro" id="IPR014757">
    <property type="entry name" value="Tscrpt_reg_IclR_C"/>
</dbReference>
<dbReference type="SUPFAM" id="SSF55781">
    <property type="entry name" value="GAF domain-like"/>
    <property type="match status" value="1"/>
</dbReference>
<evidence type="ECO:0000259" key="4">
    <source>
        <dbReference type="PROSITE" id="PS51077"/>
    </source>
</evidence>
<dbReference type="InterPro" id="IPR029016">
    <property type="entry name" value="GAF-like_dom_sf"/>
</dbReference>
<dbReference type="Gene3D" id="1.10.10.10">
    <property type="entry name" value="Winged helix-like DNA-binding domain superfamily/Winged helix DNA-binding domain"/>
    <property type="match status" value="1"/>
</dbReference>
<dbReference type="GO" id="GO:0003677">
    <property type="term" value="F:DNA binding"/>
    <property type="evidence" value="ECO:0007669"/>
    <property type="project" value="UniProtKB-KW"/>
</dbReference>
<dbReference type="Pfam" id="PF01614">
    <property type="entry name" value="IclR_C"/>
    <property type="match status" value="1"/>
</dbReference>
<feature type="domain" description="HTH iclR-type" evidence="4">
    <location>
        <begin position="3"/>
        <end position="65"/>
    </location>
</feature>
<dbReference type="PROSITE" id="PS51078">
    <property type="entry name" value="ICLR_ED"/>
    <property type="match status" value="1"/>
</dbReference>
<evidence type="ECO:0000256" key="3">
    <source>
        <dbReference type="ARBA" id="ARBA00023163"/>
    </source>
</evidence>
<evidence type="ECO:0000313" key="7">
    <source>
        <dbReference type="Proteomes" id="UP000564885"/>
    </source>
</evidence>
<evidence type="ECO:0000256" key="2">
    <source>
        <dbReference type="ARBA" id="ARBA00023125"/>
    </source>
</evidence>
<keyword evidence="3" id="KW-0804">Transcription</keyword>
<dbReference type="PROSITE" id="PS51077">
    <property type="entry name" value="HTH_ICLR"/>
    <property type="match status" value="1"/>
</dbReference>
<keyword evidence="2" id="KW-0238">DNA-binding</keyword>
<dbReference type="PANTHER" id="PTHR30136">
    <property type="entry name" value="HELIX-TURN-HELIX TRANSCRIPTIONAL REGULATOR, ICLR FAMILY"/>
    <property type="match status" value="1"/>
</dbReference>
<dbReference type="SMART" id="SM00346">
    <property type="entry name" value="HTH_ICLR"/>
    <property type="match status" value="1"/>
</dbReference>
<dbReference type="Proteomes" id="UP000564885">
    <property type="component" value="Unassembled WGS sequence"/>
</dbReference>
<proteinExistence type="predicted"/>
<name>A0A849I4Z3_9HYPH</name>
<dbReference type="EMBL" id="JABEPP010000003">
    <property type="protein sequence ID" value="NNM72774.1"/>
    <property type="molecule type" value="Genomic_DNA"/>
</dbReference>
<dbReference type="InterPro" id="IPR036388">
    <property type="entry name" value="WH-like_DNA-bd_sf"/>
</dbReference>
<organism evidence="6 7">
    <name type="scientific">Enterovirga aerilata</name>
    <dbReference type="NCBI Taxonomy" id="2730920"/>
    <lineage>
        <taxon>Bacteria</taxon>
        <taxon>Pseudomonadati</taxon>
        <taxon>Pseudomonadota</taxon>
        <taxon>Alphaproteobacteria</taxon>
        <taxon>Hyphomicrobiales</taxon>
        <taxon>Methylobacteriaceae</taxon>
        <taxon>Enterovirga</taxon>
    </lineage>
</organism>
<evidence type="ECO:0000256" key="1">
    <source>
        <dbReference type="ARBA" id="ARBA00023015"/>
    </source>
</evidence>
<evidence type="ECO:0000259" key="5">
    <source>
        <dbReference type="PROSITE" id="PS51078"/>
    </source>
</evidence>
<dbReference type="RefSeq" id="WP_171218304.1">
    <property type="nucleotide sequence ID" value="NZ_JABEPP010000003.1"/>
</dbReference>
<reference evidence="6 7" key="1">
    <citation type="submission" date="2020-04" db="EMBL/GenBank/DDBJ databases">
        <title>Enterovirga sp. isolate from soil.</title>
        <authorList>
            <person name="Chea S."/>
            <person name="Kim D.-U."/>
        </authorList>
    </citation>
    <scope>NUCLEOTIDE SEQUENCE [LARGE SCALE GENOMIC DNA]</scope>
    <source>
        <strain evidence="6 7">DB1703</strain>
    </source>
</reference>
<sequence>MIVRQAANVLDLLEFFARERRPATLSEIADHFGWPRSSTFNLLTTLADRGYLYEPKPRAGYYPTPRWLAQAQIVANAEPLPPWTKLILTELAADTGETVAIGGAAGTRAVFLDVVESKAFVRYFAQVGHRIPIHASSTGRALLLQYTVEERMALYRKIEFKQYGPKTPISIEMVEAELRRSIERGYCVSYADFSADLAGVAMPLGLPERRLAVVVAGPMFRMEKRIGEVAAALGRAIERHARGGGSGA</sequence>
<dbReference type="SUPFAM" id="SSF46785">
    <property type="entry name" value="Winged helix' DNA-binding domain"/>
    <property type="match status" value="1"/>
</dbReference>
<dbReference type="Pfam" id="PF09339">
    <property type="entry name" value="HTH_IclR"/>
    <property type="match status" value="1"/>
</dbReference>
<keyword evidence="7" id="KW-1185">Reference proteome</keyword>
<dbReference type="AlphaFoldDB" id="A0A849I4Z3"/>
<dbReference type="GO" id="GO:0003700">
    <property type="term" value="F:DNA-binding transcription factor activity"/>
    <property type="evidence" value="ECO:0007669"/>
    <property type="project" value="TreeGrafter"/>
</dbReference>
<accession>A0A849I4Z3</accession>
<dbReference type="Gene3D" id="3.30.450.40">
    <property type="match status" value="1"/>
</dbReference>
<dbReference type="InterPro" id="IPR005471">
    <property type="entry name" value="Tscrpt_reg_IclR_N"/>
</dbReference>
<comment type="caution">
    <text evidence="6">The sequence shown here is derived from an EMBL/GenBank/DDBJ whole genome shotgun (WGS) entry which is preliminary data.</text>
</comment>
<dbReference type="InterPro" id="IPR036390">
    <property type="entry name" value="WH_DNA-bd_sf"/>
</dbReference>
<evidence type="ECO:0000313" key="6">
    <source>
        <dbReference type="EMBL" id="NNM72774.1"/>
    </source>
</evidence>
<dbReference type="GO" id="GO:0045892">
    <property type="term" value="P:negative regulation of DNA-templated transcription"/>
    <property type="evidence" value="ECO:0007669"/>
    <property type="project" value="TreeGrafter"/>
</dbReference>
<dbReference type="InterPro" id="IPR050707">
    <property type="entry name" value="HTH_MetabolicPath_Reg"/>
</dbReference>
<feature type="domain" description="IclR-ED" evidence="5">
    <location>
        <begin position="66"/>
        <end position="246"/>
    </location>
</feature>
<keyword evidence="1" id="KW-0805">Transcription regulation</keyword>